<evidence type="ECO:0000256" key="7">
    <source>
        <dbReference type="ARBA" id="ARBA00022842"/>
    </source>
</evidence>
<keyword evidence="13" id="KW-1185">Reference proteome</keyword>
<comment type="similarity">
    <text evidence="8">Belongs to the DNA polymerase type-B-like family. GLD2 subfamily.</text>
</comment>
<evidence type="ECO:0000256" key="6">
    <source>
        <dbReference type="ARBA" id="ARBA00022723"/>
    </source>
</evidence>
<dbReference type="InterPro" id="IPR054708">
    <property type="entry name" value="MTPAP-like_central"/>
</dbReference>
<dbReference type="PANTHER" id="PTHR12271:SF40">
    <property type="entry name" value="POLY(A) RNA POLYMERASE GLD2"/>
    <property type="match status" value="1"/>
</dbReference>
<feature type="compositionally biased region" description="Polar residues" evidence="9">
    <location>
        <begin position="293"/>
        <end position="318"/>
    </location>
</feature>
<evidence type="ECO:0000256" key="2">
    <source>
        <dbReference type="ARBA" id="ARBA00001946"/>
    </source>
</evidence>
<evidence type="ECO:0000256" key="5">
    <source>
        <dbReference type="ARBA" id="ARBA00022679"/>
    </source>
</evidence>
<feature type="domain" description="Poly(A) RNA polymerase mitochondrial-like central palm" evidence="11">
    <location>
        <begin position="687"/>
        <end position="825"/>
    </location>
</feature>
<dbReference type="PANTHER" id="PTHR12271">
    <property type="entry name" value="POLY A POLYMERASE CID PAP -RELATED"/>
    <property type="match status" value="1"/>
</dbReference>
<evidence type="ECO:0000256" key="8">
    <source>
        <dbReference type="ARBA" id="ARBA00038491"/>
    </source>
</evidence>
<dbReference type="GO" id="GO:0031123">
    <property type="term" value="P:RNA 3'-end processing"/>
    <property type="evidence" value="ECO:0007669"/>
    <property type="project" value="TreeGrafter"/>
</dbReference>
<dbReference type="InterPro" id="IPR043519">
    <property type="entry name" value="NT_sf"/>
</dbReference>
<dbReference type="GO" id="GO:0046872">
    <property type="term" value="F:metal ion binding"/>
    <property type="evidence" value="ECO:0007669"/>
    <property type="project" value="UniProtKB-KW"/>
</dbReference>
<evidence type="ECO:0000256" key="1">
    <source>
        <dbReference type="ARBA" id="ARBA00001936"/>
    </source>
</evidence>
<accession>A0A7R8UU32</accession>
<comment type="cofactor">
    <cofactor evidence="1">
        <name>Mn(2+)</name>
        <dbReference type="ChEBI" id="CHEBI:29035"/>
    </cofactor>
</comment>
<dbReference type="SUPFAM" id="SSF81301">
    <property type="entry name" value="Nucleotidyltransferase"/>
    <property type="match status" value="1"/>
</dbReference>
<dbReference type="SUPFAM" id="SSF81631">
    <property type="entry name" value="PAP/OAS1 substrate-binding domain"/>
    <property type="match status" value="1"/>
</dbReference>
<dbReference type="CDD" id="cd05402">
    <property type="entry name" value="NT_PAP_TUTase"/>
    <property type="match status" value="1"/>
</dbReference>
<dbReference type="Pfam" id="PF22600">
    <property type="entry name" value="MTPAP-like_central"/>
    <property type="match status" value="1"/>
</dbReference>
<dbReference type="AlphaFoldDB" id="A0A7R8UU32"/>
<dbReference type="Gene3D" id="3.30.460.10">
    <property type="entry name" value="Beta Polymerase, domain 2"/>
    <property type="match status" value="1"/>
</dbReference>
<evidence type="ECO:0000313" key="12">
    <source>
        <dbReference type="EMBL" id="CAD7087033.1"/>
    </source>
</evidence>
<feature type="domain" description="PAP-associated" evidence="10">
    <location>
        <begin position="915"/>
        <end position="976"/>
    </location>
</feature>
<feature type="compositionally biased region" description="Polar residues" evidence="9">
    <location>
        <begin position="271"/>
        <end position="286"/>
    </location>
</feature>
<evidence type="ECO:0000259" key="11">
    <source>
        <dbReference type="Pfam" id="PF22600"/>
    </source>
</evidence>
<keyword evidence="5" id="KW-0808">Transferase</keyword>
<evidence type="ECO:0000256" key="4">
    <source>
        <dbReference type="ARBA" id="ARBA00022490"/>
    </source>
</evidence>
<name>A0A7R8UU32_HERIL</name>
<evidence type="ECO:0000259" key="10">
    <source>
        <dbReference type="Pfam" id="PF03828"/>
    </source>
</evidence>
<feature type="region of interest" description="Disordered" evidence="9">
    <location>
        <begin position="457"/>
        <end position="481"/>
    </location>
</feature>
<feature type="region of interest" description="Disordered" evidence="9">
    <location>
        <begin position="96"/>
        <end position="120"/>
    </location>
</feature>
<dbReference type="InterPro" id="IPR002058">
    <property type="entry name" value="PAP_assoc"/>
</dbReference>
<feature type="region of interest" description="Disordered" evidence="9">
    <location>
        <begin position="270"/>
        <end position="318"/>
    </location>
</feature>
<evidence type="ECO:0000313" key="13">
    <source>
        <dbReference type="Proteomes" id="UP000594454"/>
    </source>
</evidence>
<dbReference type="GO" id="GO:1990817">
    <property type="term" value="F:poly(A) RNA polymerase activity"/>
    <property type="evidence" value="ECO:0007669"/>
    <property type="project" value="TreeGrafter"/>
</dbReference>
<dbReference type="Proteomes" id="UP000594454">
    <property type="component" value="Chromosome 4"/>
</dbReference>
<feature type="region of interest" description="Disordered" evidence="9">
    <location>
        <begin position="429"/>
        <end position="448"/>
    </location>
</feature>
<dbReference type="Gene3D" id="1.10.1410.10">
    <property type="match status" value="1"/>
</dbReference>
<dbReference type="Pfam" id="PF03828">
    <property type="entry name" value="PAP_assoc"/>
    <property type="match status" value="1"/>
</dbReference>
<keyword evidence="4" id="KW-0963">Cytoplasm</keyword>
<comment type="subcellular location">
    <subcellularLocation>
        <location evidence="3">Cytoplasm</location>
    </subcellularLocation>
</comment>
<organism evidence="12 13">
    <name type="scientific">Hermetia illucens</name>
    <name type="common">Black soldier fly</name>
    <dbReference type="NCBI Taxonomy" id="343691"/>
    <lineage>
        <taxon>Eukaryota</taxon>
        <taxon>Metazoa</taxon>
        <taxon>Ecdysozoa</taxon>
        <taxon>Arthropoda</taxon>
        <taxon>Hexapoda</taxon>
        <taxon>Insecta</taxon>
        <taxon>Pterygota</taxon>
        <taxon>Neoptera</taxon>
        <taxon>Endopterygota</taxon>
        <taxon>Diptera</taxon>
        <taxon>Brachycera</taxon>
        <taxon>Stratiomyomorpha</taxon>
        <taxon>Stratiomyidae</taxon>
        <taxon>Hermetiinae</taxon>
        <taxon>Hermetia</taxon>
    </lineage>
</organism>
<feature type="compositionally biased region" description="Low complexity" evidence="9">
    <location>
        <begin position="602"/>
        <end position="622"/>
    </location>
</feature>
<dbReference type="InParanoid" id="A0A7R8UU32"/>
<feature type="compositionally biased region" description="Basic residues" evidence="9">
    <location>
        <begin position="629"/>
        <end position="639"/>
    </location>
</feature>
<feature type="compositionally biased region" description="Basic residues" evidence="9">
    <location>
        <begin position="96"/>
        <end position="106"/>
    </location>
</feature>
<dbReference type="GO" id="GO:0005737">
    <property type="term" value="C:cytoplasm"/>
    <property type="evidence" value="ECO:0007669"/>
    <property type="project" value="UniProtKB-SubCell"/>
</dbReference>
<comment type="cofactor">
    <cofactor evidence="2">
        <name>Mg(2+)</name>
        <dbReference type="ChEBI" id="CHEBI:18420"/>
    </cofactor>
</comment>
<dbReference type="EMBL" id="LR899012">
    <property type="protein sequence ID" value="CAD7087033.1"/>
    <property type="molecule type" value="Genomic_DNA"/>
</dbReference>
<proteinExistence type="inferred from homology"/>
<reference evidence="12 13" key="1">
    <citation type="submission" date="2020-11" db="EMBL/GenBank/DDBJ databases">
        <authorList>
            <person name="Wallbank WR R."/>
            <person name="Pardo Diaz C."/>
            <person name="Kozak K."/>
            <person name="Martin S."/>
            <person name="Jiggins C."/>
            <person name="Moest M."/>
            <person name="Warren A I."/>
            <person name="Generalovic N T."/>
            <person name="Byers J.R.P. K."/>
            <person name="Montejo-Kovacevich G."/>
            <person name="Yen C E."/>
        </authorList>
    </citation>
    <scope>NUCLEOTIDE SEQUENCE [LARGE SCALE GENOMIC DNA]</scope>
</reference>
<evidence type="ECO:0000256" key="3">
    <source>
        <dbReference type="ARBA" id="ARBA00004496"/>
    </source>
</evidence>
<evidence type="ECO:0000256" key="9">
    <source>
        <dbReference type="SAM" id="MobiDB-lite"/>
    </source>
</evidence>
<feature type="region of interest" description="Disordered" evidence="9">
    <location>
        <begin position="602"/>
        <end position="639"/>
    </location>
</feature>
<sequence>MIDEIQDMALSDQRIKGREIVERTEPREQHKYAAYGILLIVTSKSKDGGCNREVLSSSSPSSLVDLKQIKSQFSSINEQKFGGSNTSGKFSNYTHHNRYGSHHSKHSGGNNKHSSGSKHLKKANKFNIASCEKIILNNNNNNASKNQNISQNKIKSLSTNNNNSISINNNILDNNNININNKFKLTPPRTKASLTKINEYLISCSARQTEKEEQDSMVMNNTPKTTQTLTSVATSSSAPPPTSPASYTLDFLHSVGVQMTAGTNRAYLPSASPSRHTSQFVNSSSHRCGGGYSNQEDTAPSVTSATAGAPNINGSHPKSNYKDYISFNSSGSLSANPRNASLSIPTSPSFSYRNAYGYQAPHNYPNHGNRSYNAHIQYHSMGGGSGINSGHTFNGYNRNQVQKKSWGGLNQLNLKKCCNMNMNKYGSVSTSNLGSPQTLPRTRNQQNLRNLTYVHTDSGRIIGNSRSPTPSPKSESPSLYKAPQNLQDCNAAIMQSNGSADQGNSLIATSAPSIDMNNTNGAMNGYESDSSHSSYRHNEFAYRPTAKAMTVSPNFQLGEMPPLINLSALSEDGLKNHAHYYGSHQNLTFWNSAVNSTYSPHSLYSTSGSGSSEGGSQYLGEGNFSQKRSQSHNRSYRGRRNIYPNFRAHTFHENMFTPPDRFLARAHLVEIKESPETLLNGTKWDQLSQAIWDKFMMSQQREETYRRKMYLWRYLYVTIKKAHPRYGLYLVGSTISGFGADTSDVDMCLVSRTNTGMDARMESVLNLNRLKDYLESTGVFEQFNLIEAKVPILRFRDSMHNLEVDLNFNNCVGIRNTHLLHCYAQLDWRLRPLVLVAKLWAQCHNINNAKNMTISSYSLALMVIHFLQYAVDPPVLPCLHEMYPEKFHILLMSNDFGFVDMNEEIEPYASQNTQTLGELFLQFLEYYSNFDYSQYAISIRTGTVLPIEICRQAKTSKNDIRQWKELCIEEPFDLTNTARSVYDCETFERIKAVFIASWKILQETMDLNAIFSPIVTASLNQVPLNITTTIS</sequence>
<keyword evidence="7" id="KW-0460">Magnesium</keyword>
<protein>
    <submittedName>
        <fullName evidence="12">Uncharacterized protein</fullName>
    </submittedName>
</protein>
<feature type="compositionally biased region" description="Low complexity" evidence="9">
    <location>
        <begin position="465"/>
        <end position="478"/>
    </location>
</feature>
<dbReference type="OrthoDB" id="2274644at2759"/>
<gene>
    <name evidence="12" type="ORF">HERILL_LOCUS9761</name>
</gene>
<keyword evidence="6" id="KW-0479">Metal-binding</keyword>